<dbReference type="InterPro" id="IPR031470">
    <property type="entry name" value="CEP63/Deup1_N"/>
</dbReference>
<accession>A0AA85FKA6</accession>
<keyword evidence="1" id="KW-0175">Coiled coil</keyword>
<dbReference type="PANTHER" id="PTHR23159">
    <property type="entry name" value="CENTROSOMAL PROTEIN 2"/>
    <property type="match status" value="1"/>
</dbReference>
<organism evidence="3 4">
    <name type="scientific">Schistosoma rodhaini</name>
    <dbReference type="NCBI Taxonomy" id="6188"/>
    <lineage>
        <taxon>Eukaryota</taxon>
        <taxon>Metazoa</taxon>
        <taxon>Spiralia</taxon>
        <taxon>Lophotrochozoa</taxon>
        <taxon>Platyhelminthes</taxon>
        <taxon>Trematoda</taxon>
        <taxon>Digenea</taxon>
        <taxon>Strigeidida</taxon>
        <taxon>Schistosomatoidea</taxon>
        <taxon>Schistosomatidae</taxon>
        <taxon>Schistosoma</taxon>
    </lineage>
</organism>
<evidence type="ECO:0000313" key="3">
    <source>
        <dbReference type="Proteomes" id="UP000050792"/>
    </source>
</evidence>
<evidence type="ECO:0000313" key="4">
    <source>
        <dbReference type="WBParaSite" id="SRDH1_51020.1"/>
    </source>
</evidence>
<feature type="coiled-coil region" evidence="1">
    <location>
        <begin position="34"/>
        <end position="248"/>
    </location>
</feature>
<keyword evidence="3" id="KW-1185">Reference proteome</keyword>
<dbReference type="Pfam" id="PF17045">
    <property type="entry name" value="CEP63"/>
    <property type="match status" value="1"/>
</dbReference>
<dbReference type="PANTHER" id="PTHR23159:SF31">
    <property type="entry name" value="CENTROSOME-ASSOCIATED PROTEIN CEP250 ISOFORM X1"/>
    <property type="match status" value="1"/>
</dbReference>
<dbReference type="AlphaFoldDB" id="A0AA85FKA6"/>
<dbReference type="Gene3D" id="1.20.5.170">
    <property type="match status" value="1"/>
</dbReference>
<dbReference type="WBParaSite" id="SRDH1_51020.1">
    <property type="protein sequence ID" value="SRDH1_51020.1"/>
    <property type="gene ID" value="SRDH1_51020"/>
</dbReference>
<reference evidence="3" key="1">
    <citation type="submission" date="2022-06" db="EMBL/GenBank/DDBJ databases">
        <authorList>
            <person name="Berger JAMES D."/>
            <person name="Berger JAMES D."/>
        </authorList>
    </citation>
    <scope>NUCLEOTIDE SEQUENCE [LARGE SCALE GENOMIC DNA]</scope>
</reference>
<feature type="coiled-coil region" evidence="1">
    <location>
        <begin position="335"/>
        <end position="418"/>
    </location>
</feature>
<name>A0AA85FKA6_9TREM</name>
<evidence type="ECO:0000259" key="2">
    <source>
        <dbReference type="Pfam" id="PF17045"/>
    </source>
</evidence>
<reference evidence="4" key="2">
    <citation type="submission" date="2023-11" db="UniProtKB">
        <authorList>
            <consortium name="WormBaseParasite"/>
        </authorList>
    </citation>
    <scope>IDENTIFICATION</scope>
</reference>
<proteinExistence type="predicted"/>
<sequence length="826" mass="94524">MSLEFSSPLGQSTNVERKLESNKLKNFGFLVPHIFEFENELQELLFEIDMLIEKKKCEWEGDLQALERKLSIKVSENNRLQGLVNEKERDLQDAFRRLEMVESKDQRMCYGKQIEELSHKVDAMKASYSNLQSKYQKQLAAEKSDFSMHLRNLETENEALKAEYERLRQKNEQIISSLKQQLADQKSDTIDIQKRYDELQSQFEVKLQEEANQKNNIKEMKEEHQSAIDKLSKQLNDHKNTIKLQAEELMITKASLTNKISEIHRLPHEAEMKKSVINGSQKSVKRLEKTVAKHLNLLSHRKHNSTPNISVKHGPTSFTDLSSPLQQLQQPLNDQEEITHKVKYLENQLSEANNTLIDKMLEISRLENTCQVASATIRRLVESKACSNGQTKSLETSIDEAREKVRNFERRLSFVEENLSSKLSKTISEICRLKKYVYQIQASRSYEINRAPRNCTSDKGVQTSDYLLPNDELIKLTTTLALNDTQSENPTSSNLLTDKKELDKMPNNCCADLNSTLFINQSNSSIHRKTLNTPVDLVSKQIEMGVNHSQVQINQGNKNCSNFKQDFHSNVSLLGNSTDICNGSKNSEQLVQIIPNKMFKNKDEIQMLAVSESDVVTSYKPIPSVRFKLLSPSDGNNDDINSNENELIDLDKNVYKTISEPTLLTLNSSASEISKFAKINEIIVNSFPNSSLNYPTDSIRIVSTSVPHFSVYTQDSTFVESDTNFQCYKSMNLSNEEQSSSFEKKVNHYLPSYCSTLISSSSPSSSISLYQSQINNDNLNEEDTDVYNLAAQFLVDEQKHSMLLEQQIDAHLKCLQEHAEHFNELY</sequence>
<evidence type="ECO:0000256" key="1">
    <source>
        <dbReference type="SAM" id="Coils"/>
    </source>
</evidence>
<feature type="domain" description="CEP63/Deup1 N-terminal" evidence="2">
    <location>
        <begin position="38"/>
        <end position="291"/>
    </location>
</feature>
<dbReference type="Proteomes" id="UP000050792">
    <property type="component" value="Unassembled WGS sequence"/>
</dbReference>
<protein>
    <recommendedName>
        <fullName evidence="2">CEP63/Deup1 N-terminal domain-containing protein</fullName>
    </recommendedName>
</protein>